<dbReference type="ESTHER" id="mycfi-m3as05">
    <property type="family name" value="NLS3-Tex30"/>
</dbReference>
<sequence>MPKRKKNDTEPEAEPSPEKNKHKEPLDSAHPPTSTSKPLPPTSSIPYKSKQILYSLHKPHTSHTPLIFTHGAGGGISAPATSDFASGFATQAPILCFQGSPNLTQRVNFFNAVIDHQKRAKSTPCPALGGRSMGARAAVLTALERGHDDVKMLVLVSYPLLAAGGKREYERREKILLELKEGVDVLFVLGREDEMCEFLRLGEMRAEMKARSWLCVVEGADHGMGWKGKAKVGEEVMRRRTGEVAARWMERREGERTECEVWWDGERGEVVCGEWRRNGDGDLSEMKKTKR</sequence>
<evidence type="ECO:0000313" key="3">
    <source>
        <dbReference type="EMBL" id="EME79898.1"/>
    </source>
</evidence>
<name>M3AS05_PSEFD</name>
<feature type="compositionally biased region" description="Basic and acidic residues" evidence="1">
    <location>
        <begin position="16"/>
        <end position="27"/>
    </location>
</feature>
<dbReference type="SUPFAM" id="SSF53474">
    <property type="entry name" value="alpha/beta-Hydrolases"/>
    <property type="match status" value="1"/>
</dbReference>
<dbReference type="VEuPathDB" id="FungiDB:MYCFIDRAFT_211899"/>
<dbReference type="Pfam" id="PF20408">
    <property type="entry name" value="Abhydrolase_11"/>
    <property type="match status" value="1"/>
</dbReference>
<evidence type="ECO:0000259" key="2">
    <source>
        <dbReference type="Pfam" id="PF20408"/>
    </source>
</evidence>
<dbReference type="Gene3D" id="3.40.50.1820">
    <property type="entry name" value="alpha/beta hydrolase"/>
    <property type="match status" value="1"/>
</dbReference>
<dbReference type="InterPro" id="IPR046879">
    <property type="entry name" value="KANL3/Tex30_Abhydrolase"/>
</dbReference>
<evidence type="ECO:0000256" key="1">
    <source>
        <dbReference type="SAM" id="MobiDB-lite"/>
    </source>
</evidence>
<reference evidence="3 4" key="1">
    <citation type="journal article" date="2012" name="PLoS Pathog.">
        <title>Diverse lifestyles and strategies of plant pathogenesis encoded in the genomes of eighteen Dothideomycetes fungi.</title>
        <authorList>
            <person name="Ohm R.A."/>
            <person name="Feau N."/>
            <person name="Henrissat B."/>
            <person name="Schoch C.L."/>
            <person name="Horwitz B.A."/>
            <person name="Barry K.W."/>
            <person name="Condon B.J."/>
            <person name="Copeland A.C."/>
            <person name="Dhillon B."/>
            <person name="Glaser F."/>
            <person name="Hesse C.N."/>
            <person name="Kosti I."/>
            <person name="LaButti K."/>
            <person name="Lindquist E.A."/>
            <person name="Lucas S."/>
            <person name="Salamov A.A."/>
            <person name="Bradshaw R.E."/>
            <person name="Ciuffetti L."/>
            <person name="Hamelin R.C."/>
            <person name="Kema G.H.J."/>
            <person name="Lawrence C."/>
            <person name="Scott J.A."/>
            <person name="Spatafora J.W."/>
            <person name="Turgeon B.G."/>
            <person name="de Wit P.J.G.M."/>
            <person name="Zhong S."/>
            <person name="Goodwin S.B."/>
            <person name="Grigoriev I.V."/>
        </authorList>
    </citation>
    <scope>NUCLEOTIDE SEQUENCE [LARGE SCALE GENOMIC DNA]</scope>
    <source>
        <strain evidence="3 4">CIRAD86</strain>
    </source>
</reference>
<accession>M3AS05</accession>
<protein>
    <recommendedName>
        <fullName evidence="2">KANL3/Tex30 alpha/beta hydrolase-like domain-containing protein</fullName>
    </recommendedName>
</protein>
<dbReference type="GeneID" id="19337542"/>
<feature type="domain" description="KANL3/Tex30 alpha/beta hydrolase-like" evidence="2">
    <location>
        <begin position="107"/>
        <end position="234"/>
    </location>
</feature>
<dbReference type="STRING" id="383855.M3AS05"/>
<dbReference type="RefSeq" id="XP_007929008.1">
    <property type="nucleotide sequence ID" value="XM_007930817.1"/>
</dbReference>
<feature type="region of interest" description="Disordered" evidence="1">
    <location>
        <begin position="1"/>
        <end position="44"/>
    </location>
</feature>
<dbReference type="Proteomes" id="UP000016932">
    <property type="component" value="Unassembled WGS sequence"/>
</dbReference>
<dbReference type="eggNOG" id="KOG3253">
    <property type="taxonomic scope" value="Eukaryota"/>
</dbReference>
<dbReference type="InterPro" id="IPR026555">
    <property type="entry name" value="NSL3/Tex30"/>
</dbReference>
<keyword evidence="4" id="KW-1185">Reference proteome</keyword>
<evidence type="ECO:0000313" key="4">
    <source>
        <dbReference type="Proteomes" id="UP000016932"/>
    </source>
</evidence>
<dbReference type="PANTHER" id="PTHR13136">
    <property type="entry name" value="TESTIS DEVELOPMENT PROTEIN PRTD"/>
    <property type="match status" value="1"/>
</dbReference>
<dbReference type="AlphaFoldDB" id="M3AS05"/>
<organism evidence="3 4">
    <name type="scientific">Pseudocercospora fijiensis (strain CIRAD86)</name>
    <name type="common">Black leaf streak disease fungus</name>
    <name type="synonym">Mycosphaerella fijiensis</name>
    <dbReference type="NCBI Taxonomy" id="383855"/>
    <lineage>
        <taxon>Eukaryota</taxon>
        <taxon>Fungi</taxon>
        <taxon>Dikarya</taxon>
        <taxon>Ascomycota</taxon>
        <taxon>Pezizomycotina</taxon>
        <taxon>Dothideomycetes</taxon>
        <taxon>Dothideomycetidae</taxon>
        <taxon>Mycosphaerellales</taxon>
        <taxon>Mycosphaerellaceae</taxon>
        <taxon>Pseudocercospora</taxon>
    </lineage>
</organism>
<dbReference type="OrthoDB" id="6415022at2759"/>
<dbReference type="EMBL" id="KB446561">
    <property type="protein sequence ID" value="EME79898.1"/>
    <property type="molecule type" value="Genomic_DNA"/>
</dbReference>
<proteinExistence type="predicted"/>
<dbReference type="InterPro" id="IPR029058">
    <property type="entry name" value="AB_hydrolase_fold"/>
</dbReference>
<dbReference type="KEGG" id="pfj:MYCFIDRAFT_211899"/>
<dbReference type="HOGENOM" id="CLU_053551_1_0_1"/>
<dbReference type="PANTHER" id="PTHR13136:SF11">
    <property type="entry name" value="TESTIS-EXPRESSED PROTEIN 30"/>
    <property type="match status" value="1"/>
</dbReference>
<gene>
    <name evidence="3" type="ORF">MYCFIDRAFT_211899</name>
</gene>